<dbReference type="Proteomes" id="UP001379949">
    <property type="component" value="Unassembled WGS sequence"/>
</dbReference>
<protein>
    <submittedName>
        <fullName evidence="3">TRAP transporter substrate-binding protein DctP</fullName>
    </submittedName>
</protein>
<feature type="signal peptide" evidence="2">
    <location>
        <begin position="1"/>
        <end position="24"/>
    </location>
</feature>
<keyword evidence="4" id="KW-1185">Reference proteome</keyword>
<name>A0ABU9G5X0_9GAMM</name>
<keyword evidence="1 2" id="KW-0732">Signal</keyword>
<dbReference type="SUPFAM" id="SSF53850">
    <property type="entry name" value="Periplasmic binding protein-like II"/>
    <property type="match status" value="1"/>
</dbReference>
<evidence type="ECO:0000256" key="1">
    <source>
        <dbReference type="ARBA" id="ARBA00022729"/>
    </source>
</evidence>
<dbReference type="Gene3D" id="3.40.190.170">
    <property type="entry name" value="Bacterial extracellular solute-binding protein, family 7"/>
    <property type="match status" value="1"/>
</dbReference>
<sequence>MLLRSIKSIAVGAVIISSASALQAKELILNNFFPPTHFISGVLAHWSAEIAQQTDGRVKFVIPAGSLAAPPQQLSAVKSGVADAALTANIFVQKQVPVLGYSSLPFLVDDAEAASVANWRTYEKFLEAKKPLKKYGVEILSVFNFSGGHLYGLEDKPIETIEELKSKRLWALPGYTSETIKNIGVSPVTGPAVNISEVVAKGVVDAYFGISFESVTDFKASPYTKNIVRFPYSGTSTSFSLFINNRTWSRISEQDQAVIRKLSGEVLSRQVGVAAKEASLQALTKMEIDGIKVIPAKAQFYQALKTAAEPLFVDFKDEAKDFGVNGSDLLDYFSSQYAKETNQTAN</sequence>
<proteinExistence type="predicted"/>
<organism evidence="3 4">
    <name type="scientific">Marinomonas arenicola</name>
    <dbReference type="NCBI Taxonomy" id="569601"/>
    <lineage>
        <taxon>Bacteria</taxon>
        <taxon>Pseudomonadati</taxon>
        <taxon>Pseudomonadota</taxon>
        <taxon>Gammaproteobacteria</taxon>
        <taxon>Oceanospirillales</taxon>
        <taxon>Oceanospirillaceae</taxon>
        <taxon>Marinomonas</taxon>
    </lineage>
</organism>
<gene>
    <name evidence="3" type="primary">dctP</name>
    <name evidence="3" type="ORF">V6242_07740</name>
</gene>
<accession>A0ABU9G5X0</accession>
<dbReference type="RefSeq" id="WP_341564671.1">
    <property type="nucleotide sequence ID" value="NZ_JBAKAQ010000005.1"/>
</dbReference>
<dbReference type="PANTHER" id="PTHR33376">
    <property type="match status" value="1"/>
</dbReference>
<dbReference type="Pfam" id="PF03480">
    <property type="entry name" value="DctP"/>
    <property type="match status" value="1"/>
</dbReference>
<evidence type="ECO:0000313" key="4">
    <source>
        <dbReference type="Proteomes" id="UP001379949"/>
    </source>
</evidence>
<feature type="chain" id="PRO_5047103352" evidence="2">
    <location>
        <begin position="25"/>
        <end position="346"/>
    </location>
</feature>
<dbReference type="NCBIfam" id="NF037995">
    <property type="entry name" value="TRAP_S1"/>
    <property type="match status" value="1"/>
</dbReference>
<dbReference type="PANTHER" id="PTHR33376:SF15">
    <property type="entry name" value="BLL6794 PROTEIN"/>
    <property type="match status" value="1"/>
</dbReference>
<dbReference type="EMBL" id="JBAKAR010000004">
    <property type="protein sequence ID" value="MEL0613034.1"/>
    <property type="molecule type" value="Genomic_DNA"/>
</dbReference>
<comment type="caution">
    <text evidence="3">The sequence shown here is derived from an EMBL/GenBank/DDBJ whole genome shotgun (WGS) entry which is preliminary data.</text>
</comment>
<evidence type="ECO:0000313" key="3">
    <source>
        <dbReference type="EMBL" id="MEL0613034.1"/>
    </source>
</evidence>
<reference evidence="3 4" key="1">
    <citation type="submission" date="2024-02" db="EMBL/GenBank/DDBJ databases">
        <title>Bacteria isolated from the canopy kelp, Nereocystis luetkeana.</title>
        <authorList>
            <person name="Pfister C.A."/>
            <person name="Younker I.T."/>
            <person name="Light S.H."/>
        </authorList>
    </citation>
    <scope>NUCLEOTIDE SEQUENCE [LARGE SCALE GENOMIC DNA]</scope>
    <source>
        <strain evidence="3 4">TI.4.07</strain>
    </source>
</reference>
<dbReference type="InterPro" id="IPR038404">
    <property type="entry name" value="TRAP_DctP_sf"/>
</dbReference>
<dbReference type="InterPro" id="IPR018389">
    <property type="entry name" value="DctP_fam"/>
</dbReference>
<evidence type="ECO:0000256" key="2">
    <source>
        <dbReference type="SAM" id="SignalP"/>
    </source>
</evidence>